<evidence type="ECO:0000256" key="4">
    <source>
        <dbReference type="ARBA" id="ARBA00022692"/>
    </source>
</evidence>
<evidence type="ECO:0000313" key="10">
    <source>
        <dbReference type="Proteomes" id="UP000029518"/>
    </source>
</evidence>
<dbReference type="InterPro" id="IPR037185">
    <property type="entry name" value="EmrE-like"/>
</dbReference>
<keyword evidence="4 7" id="KW-0812">Transmembrane</keyword>
<feature type="transmembrane region" description="Helical" evidence="8">
    <location>
        <begin position="90"/>
        <end position="110"/>
    </location>
</feature>
<dbReference type="OrthoDB" id="21828at2"/>
<dbReference type="SUPFAM" id="SSF103481">
    <property type="entry name" value="Multidrug resistance efflux transporter EmrE"/>
    <property type="match status" value="1"/>
</dbReference>
<dbReference type="Gene3D" id="1.10.3730.20">
    <property type="match status" value="1"/>
</dbReference>
<keyword evidence="6 8" id="KW-0472">Membrane</keyword>
<evidence type="ECO:0000256" key="7">
    <source>
        <dbReference type="RuleBase" id="RU003942"/>
    </source>
</evidence>
<dbReference type="InterPro" id="IPR000390">
    <property type="entry name" value="Small_drug/metabolite_transptr"/>
</dbReference>
<dbReference type="HOGENOM" id="CLU_133067_0_2_9"/>
<dbReference type="Pfam" id="PF00893">
    <property type="entry name" value="Multi_Drug_Res"/>
    <property type="match status" value="1"/>
</dbReference>
<feature type="transmembrane region" description="Helical" evidence="8">
    <location>
        <begin position="36"/>
        <end position="56"/>
    </location>
</feature>
<dbReference type="GO" id="GO:0005886">
    <property type="term" value="C:plasma membrane"/>
    <property type="evidence" value="ECO:0007669"/>
    <property type="project" value="UniProtKB-SubCell"/>
</dbReference>
<dbReference type="PANTHER" id="PTHR30561">
    <property type="entry name" value="SMR FAMILY PROTON-DEPENDENT DRUG EFFLUX TRANSPORTER SUGE"/>
    <property type="match status" value="1"/>
</dbReference>
<dbReference type="FunFam" id="1.10.3730.20:FF:000001">
    <property type="entry name" value="Quaternary ammonium compound resistance transporter SugE"/>
    <property type="match status" value="1"/>
</dbReference>
<evidence type="ECO:0000256" key="1">
    <source>
        <dbReference type="ARBA" id="ARBA00004651"/>
    </source>
</evidence>
<dbReference type="AlphaFoldDB" id="A0A089LHD1"/>
<reference evidence="9" key="1">
    <citation type="submission" date="2014-08" db="EMBL/GenBank/DDBJ databases">
        <title>Comparative genomics of the Paenibacillus odorifer group.</title>
        <authorList>
            <person name="den Bakker H.C."/>
            <person name="Tsai Y.-C.Y.-C."/>
            <person name="Martin N."/>
            <person name="Korlach J."/>
            <person name="Wiedmann M."/>
        </authorList>
    </citation>
    <scope>NUCLEOTIDE SEQUENCE [LARGE SCALE GENOMIC DNA]</scope>
    <source>
        <strain evidence="9">DSM 13188</strain>
    </source>
</reference>
<protein>
    <submittedName>
        <fullName evidence="9">Membrane protein</fullName>
    </submittedName>
</protein>
<dbReference type="KEGG" id="pbd:PBOR_31155"/>
<proteinExistence type="inferred from homology"/>
<dbReference type="PANTHER" id="PTHR30561:SF1">
    <property type="entry name" value="MULTIDRUG TRANSPORTER EMRE"/>
    <property type="match status" value="1"/>
</dbReference>
<sequence>MKAEGALAWVFLTLAIVFELSGTISMKISHGFTRPWPSVLMFLFYGISFTSLNVALTSIRVGVAYAVWSGAGIILISIVGAMFFEERLTFSSLLWVTVIVAGIVGLNISAKGH</sequence>
<comment type="subcellular location">
    <subcellularLocation>
        <location evidence="1 7">Cell membrane</location>
        <topology evidence="1 7">Multi-pass membrane protein</topology>
    </subcellularLocation>
</comment>
<dbReference type="EMBL" id="CP009285">
    <property type="protein sequence ID" value="AIQ60891.1"/>
    <property type="molecule type" value="Genomic_DNA"/>
</dbReference>
<evidence type="ECO:0000313" key="9">
    <source>
        <dbReference type="EMBL" id="AIQ60891.1"/>
    </source>
</evidence>
<evidence type="ECO:0000256" key="5">
    <source>
        <dbReference type="ARBA" id="ARBA00022989"/>
    </source>
</evidence>
<dbReference type="RefSeq" id="WP_042217545.1">
    <property type="nucleotide sequence ID" value="NZ_CP009285.1"/>
</dbReference>
<organism evidence="9 10">
    <name type="scientific">Paenibacillus borealis</name>
    <dbReference type="NCBI Taxonomy" id="160799"/>
    <lineage>
        <taxon>Bacteria</taxon>
        <taxon>Bacillati</taxon>
        <taxon>Bacillota</taxon>
        <taxon>Bacilli</taxon>
        <taxon>Bacillales</taxon>
        <taxon>Paenibacillaceae</taxon>
        <taxon>Paenibacillus</taxon>
    </lineage>
</organism>
<keyword evidence="3" id="KW-1003">Cell membrane</keyword>
<comment type="similarity">
    <text evidence="7">Belongs to the drug/metabolite transporter (DMT) superfamily. Small multidrug resistance (SMR) (TC 2.A.7.1) family.</text>
</comment>
<keyword evidence="2" id="KW-0813">Transport</keyword>
<evidence type="ECO:0000256" key="6">
    <source>
        <dbReference type="ARBA" id="ARBA00023136"/>
    </source>
</evidence>
<keyword evidence="5 8" id="KW-1133">Transmembrane helix</keyword>
<accession>A0A089LHD1</accession>
<evidence type="ECO:0000256" key="2">
    <source>
        <dbReference type="ARBA" id="ARBA00022448"/>
    </source>
</evidence>
<gene>
    <name evidence="9" type="ORF">PBOR_31155</name>
</gene>
<name>A0A089LHD1_PAEBO</name>
<keyword evidence="10" id="KW-1185">Reference proteome</keyword>
<evidence type="ECO:0000256" key="8">
    <source>
        <dbReference type="SAM" id="Phobius"/>
    </source>
</evidence>
<dbReference type="Proteomes" id="UP000029518">
    <property type="component" value="Chromosome"/>
</dbReference>
<dbReference type="GO" id="GO:0022857">
    <property type="term" value="F:transmembrane transporter activity"/>
    <property type="evidence" value="ECO:0007669"/>
    <property type="project" value="InterPro"/>
</dbReference>
<dbReference type="InterPro" id="IPR045324">
    <property type="entry name" value="Small_multidrug_res"/>
</dbReference>
<feature type="transmembrane region" description="Helical" evidence="8">
    <location>
        <begin position="63"/>
        <end position="84"/>
    </location>
</feature>
<evidence type="ECO:0000256" key="3">
    <source>
        <dbReference type="ARBA" id="ARBA00022475"/>
    </source>
</evidence>